<accession>W5SX29</accession>
<dbReference type="HOGENOM" id="CLU_2647338_0_0_12"/>
<proteinExistence type="predicted"/>
<organism evidence="1">
    <name type="scientific">Borrelia coriaceae ATCC 43381</name>
    <dbReference type="NCBI Taxonomy" id="1408429"/>
    <lineage>
        <taxon>Bacteria</taxon>
        <taxon>Pseudomonadati</taxon>
        <taxon>Spirochaetota</taxon>
        <taxon>Spirochaetia</taxon>
        <taxon>Spirochaetales</taxon>
        <taxon>Borreliaceae</taxon>
        <taxon>Borrelia</taxon>
    </lineage>
</organism>
<geneLocation type="plasmid" evidence="1">
    <name>unnamed</name>
</geneLocation>
<protein>
    <submittedName>
        <fullName evidence="1">Uncharacterized protein</fullName>
    </submittedName>
</protein>
<name>W5SX29_9SPIR</name>
<dbReference type="EMBL" id="CP005770">
    <property type="protein sequence ID" value="AHH11749.1"/>
    <property type="molecule type" value="Genomic_DNA"/>
</dbReference>
<evidence type="ECO:0000313" key="1">
    <source>
        <dbReference type="EMBL" id="AHH11749.1"/>
    </source>
</evidence>
<gene>
    <name evidence="1" type="ORF">BCO_0011202</name>
</gene>
<dbReference type="AlphaFoldDB" id="W5SX29"/>
<reference evidence="1" key="1">
    <citation type="submission" date="2013-04" db="EMBL/GenBank/DDBJ databases">
        <title>Comparative Genomics of Relapsing Fever Spirochetes.</title>
        <authorList>
            <person name="Schwan T.G."/>
            <person name="Raffel S.J."/>
            <person name="Porcella S.F."/>
            <person name="Martens C.A."/>
            <person name="Bruno D.P."/>
            <person name="Ricklefs S.M."/>
            <person name="Barbian K.B."/>
        </authorList>
    </citation>
    <scope>NUCLEOTIDE SEQUENCE</scope>
    <source>
        <strain evidence="1">Co53</strain>
        <plasmid evidence="1">unnamed</plasmid>
    </source>
</reference>
<sequence>MGLMIVLSLFISYKLIKFLCGLCKRIIERVVYNLYSRQEFLADLKRFEHDLIRMEMLSRLRDKENSSV</sequence>
<keyword evidence="1" id="KW-0614">Plasmid</keyword>